<proteinExistence type="predicted"/>
<reference evidence="2 3" key="1">
    <citation type="submission" date="2016-10" db="EMBL/GenBank/DDBJ databases">
        <authorList>
            <person name="de Groot N.N."/>
        </authorList>
    </citation>
    <scope>NUCLEOTIDE SEQUENCE [LARGE SCALE GENOMIC DNA]</scope>
    <source>
        <strain evidence="2">MBHS1</strain>
    </source>
</reference>
<feature type="coiled-coil region" evidence="1">
    <location>
        <begin position="294"/>
        <end position="321"/>
    </location>
</feature>
<dbReference type="RefSeq" id="WP_103921171.1">
    <property type="nucleotide sequence ID" value="NZ_FMSV02000533.1"/>
</dbReference>
<name>A0A1H6FBS4_9GAMM</name>
<protein>
    <submittedName>
        <fullName evidence="2">Chromosome partition protein Smc</fullName>
    </submittedName>
</protein>
<dbReference type="OrthoDB" id="5623716at2"/>
<evidence type="ECO:0000313" key="3">
    <source>
        <dbReference type="Proteomes" id="UP000236724"/>
    </source>
</evidence>
<organism evidence="2 3">
    <name type="scientific">Candidatus Venteria ishoeyi</name>
    <dbReference type="NCBI Taxonomy" id="1899563"/>
    <lineage>
        <taxon>Bacteria</taxon>
        <taxon>Pseudomonadati</taxon>
        <taxon>Pseudomonadota</taxon>
        <taxon>Gammaproteobacteria</taxon>
        <taxon>Thiotrichales</taxon>
        <taxon>Thiotrichaceae</taxon>
        <taxon>Venteria</taxon>
    </lineage>
</organism>
<keyword evidence="3" id="KW-1185">Reference proteome</keyword>
<keyword evidence="1" id="KW-0175">Coiled coil</keyword>
<gene>
    <name evidence="2" type="primary">smc_4</name>
    <name evidence="2" type="ORF">MBHS_03404</name>
</gene>
<evidence type="ECO:0000256" key="1">
    <source>
        <dbReference type="SAM" id="Coils"/>
    </source>
</evidence>
<sequence length="324" mass="37637">MKQSSVVSENLAHKDFREMDIPETIQKIGSDAMYSIWQLANHTLQQELTKLQKNYDKAEQQYQHEYQKLQAECDQKNKIITALKHELTAEQQENRAMQVDLEQKTGEITSNQAHIGRLEEKAIVQEHENRNMLEESARAREAAEFLKKQLDECNRQSSLSQHSLDKCQEEMASIARLKDRLQDQAHNLGQETEELRERLKIEFSKTKVAEAVLEENRNNTRKIEKALQDNKAECQFQKESLHSEQKSRAEFEKKSIMLSTQLDAQSTVHRDMVTKLEQELALHKSETMTLRSRMIKTEGALEREKKAVERLEAKLSGAKSSTHH</sequence>
<accession>A0A1H6FBS4</accession>
<feature type="coiled-coil region" evidence="1">
    <location>
        <begin position="41"/>
        <end position="233"/>
    </location>
</feature>
<dbReference type="AlphaFoldDB" id="A0A1H6FBS4"/>
<dbReference type="Proteomes" id="UP000236724">
    <property type="component" value="Unassembled WGS sequence"/>
</dbReference>
<evidence type="ECO:0000313" key="2">
    <source>
        <dbReference type="EMBL" id="SEH07528.1"/>
    </source>
</evidence>
<dbReference type="EMBL" id="FMSV02000533">
    <property type="protein sequence ID" value="SEH07528.1"/>
    <property type="molecule type" value="Genomic_DNA"/>
</dbReference>